<keyword evidence="3" id="KW-1185">Reference proteome</keyword>
<gene>
    <name evidence="2" type="ORF">EYF80_006381</name>
</gene>
<sequence>MAPCEGGLERVDRVKLQPIFFQETETWAGICRDTYAAVHGASQHKWSLNFTDWREDLYVWCDRRRMPKCSCEKIRNAPSLKRTRTHVFPTDESPSSITWSKPPPPEKRDNGYSWPKQQQQQQVGQLTDDAMTNNHTPPFPWRGN</sequence>
<comment type="caution">
    <text evidence="2">The sequence shown here is derived from an EMBL/GenBank/DDBJ whole genome shotgun (WGS) entry which is preliminary data.</text>
</comment>
<reference evidence="2 3" key="1">
    <citation type="submission" date="2019-03" db="EMBL/GenBank/DDBJ databases">
        <title>First draft genome of Liparis tanakae, snailfish: a comprehensive survey of snailfish specific genes.</title>
        <authorList>
            <person name="Kim W."/>
            <person name="Song I."/>
            <person name="Jeong J.-H."/>
            <person name="Kim D."/>
            <person name="Kim S."/>
            <person name="Ryu S."/>
            <person name="Song J.Y."/>
            <person name="Lee S.K."/>
        </authorList>
    </citation>
    <scope>NUCLEOTIDE SEQUENCE [LARGE SCALE GENOMIC DNA]</scope>
    <source>
        <tissue evidence="2">Muscle</tissue>
    </source>
</reference>
<organism evidence="2 3">
    <name type="scientific">Liparis tanakae</name>
    <name type="common">Tanaka's snailfish</name>
    <dbReference type="NCBI Taxonomy" id="230148"/>
    <lineage>
        <taxon>Eukaryota</taxon>
        <taxon>Metazoa</taxon>
        <taxon>Chordata</taxon>
        <taxon>Craniata</taxon>
        <taxon>Vertebrata</taxon>
        <taxon>Euteleostomi</taxon>
        <taxon>Actinopterygii</taxon>
        <taxon>Neopterygii</taxon>
        <taxon>Teleostei</taxon>
        <taxon>Neoteleostei</taxon>
        <taxon>Acanthomorphata</taxon>
        <taxon>Eupercaria</taxon>
        <taxon>Perciformes</taxon>
        <taxon>Cottioidei</taxon>
        <taxon>Cottales</taxon>
        <taxon>Liparidae</taxon>
        <taxon>Liparis</taxon>
    </lineage>
</organism>
<accession>A0A4Z2IZH9</accession>
<dbReference type="Proteomes" id="UP000314294">
    <property type="component" value="Unassembled WGS sequence"/>
</dbReference>
<dbReference type="AlphaFoldDB" id="A0A4Z2IZH9"/>
<feature type="region of interest" description="Disordered" evidence="1">
    <location>
        <begin position="82"/>
        <end position="144"/>
    </location>
</feature>
<evidence type="ECO:0000256" key="1">
    <source>
        <dbReference type="SAM" id="MobiDB-lite"/>
    </source>
</evidence>
<evidence type="ECO:0000313" key="2">
    <source>
        <dbReference type="EMBL" id="TNN83400.1"/>
    </source>
</evidence>
<protein>
    <submittedName>
        <fullName evidence="2">Uncharacterized protein</fullName>
    </submittedName>
</protein>
<evidence type="ECO:0000313" key="3">
    <source>
        <dbReference type="Proteomes" id="UP000314294"/>
    </source>
</evidence>
<dbReference type="EMBL" id="SRLO01000033">
    <property type="protein sequence ID" value="TNN83400.1"/>
    <property type="molecule type" value="Genomic_DNA"/>
</dbReference>
<proteinExistence type="predicted"/>
<name>A0A4Z2IZH9_9TELE</name>